<feature type="transmembrane region" description="Helical" evidence="1">
    <location>
        <begin position="12"/>
        <end position="30"/>
    </location>
</feature>
<proteinExistence type="predicted"/>
<keyword evidence="3" id="KW-1185">Reference proteome</keyword>
<keyword evidence="1" id="KW-0812">Transmembrane</keyword>
<gene>
    <name evidence="2" type="ORF">IGX34_05720</name>
</gene>
<reference evidence="2 3" key="1">
    <citation type="submission" date="2020-09" db="EMBL/GenBank/DDBJ databases">
        <title>Dyella sp. 7MK23 isolated from forest soil.</title>
        <authorList>
            <person name="Fu J."/>
        </authorList>
    </citation>
    <scope>NUCLEOTIDE SEQUENCE [LARGE SCALE GENOMIC DNA]</scope>
    <source>
        <strain evidence="2 3">7MK23</strain>
    </source>
</reference>
<sequence>MKITGAKIVSAMGKAVLYVFIAAGVLFLLAERFHETSVVNFIRSLM</sequence>
<keyword evidence="1" id="KW-0472">Membrane</keyword>
<keyword evidence="1" id="KW-1133">Transmembrane helix</keyword>
<dbReference type="EMBL" id="JACZZA010000002">
    <property type="protein sequence ID" value="MBE1159875.1"/>
    <property type="molecule type" value="Genomic_DNA"/>
</dbReference>
<evidence type="ECO:0000256" key="1">
    <source>
        <dbReference type="SAM" id="Phobius"/>
    </source>
</evidence>
<dbReference type="RefSeq" id="WP_192554725.1">
    <property type="nucleotide sequence ID" value="NZ_JACZZA010000002.1"/>
</dbReference>
<comment type="caution">
    <text evidence="2">The sequence shown here is derived from an EMBL/GenBank/DDBJ whole genome shotgun (WGS) entry which is preliminary data.</text>
</comment>
<evidence type="ECO:0000313" key="2">
    <source>
        <dbReference type="EMBL" id="MBE1159875.1"/>
    </source>
</evidence>
<accession>A0ABR9G776</accession>
<dbReference type="Proteomes" id="UP000651010">
    <property type="component" value="Unassembled WGS sequence"/>
</dbReference>
<name>A0ABR9G776_9GAMM</name>
<protein>
    <submittedName>
        <fullName evidence="2">Uncharacterized protein</fullName>
    </submittedName>
</protein>
<organism evidence="2 3">
    <name type="scientific">Dyella acidiphila</name>
    <dbReference type="NCBI Taxonomy" id="2775866"/>
    <lineage>
        <taxon>Bacteria</taxon>
        <taxon>Pseudomonadati</taxon>
        <taxon>Pseudomonadota</taxon>
        <taxon>Gammaproteobacteria</taxon>
        <taxon>Lysobacterales</taxon>
        <taxon>Rhodanobacteraceae</taxon>
        <taxon>Dyella</taxon>
    </lineage>
</organism>
<evidence type="ECO:0000313" key="3">
    <source>
        <dbReference type="Proteomes" id="UP000651010"/>
    </source>
</evidence>